<keyword evidence="3" id="KW-1185">Reference proteome</keyword>
<dbReference type="Pfam" id="PF01740">
    <property type="entry name" value="STAS"/>
    <property type="match status" value="1"/>
</dbReference>
<dbReference type="EMBL" id="QLZR01000003">
    <property type="protein sequence ID" value="RAZ77784.1"/>
    <property type="molecule type" value="Genomic_DNA"/>
</dbReference>
<gene>
    <name evidence="2" type="ORF">DP120_09910</name>
</gene>
<protein>
    <recommendedName>
        <fullName evidence="1">STAS domain-containing protein</fullName>
    </recommendedName>
</protein>
<organism evidence="2 3">
    <name type="scientific">Planococcus halotolerans</name>
    <dbReference type="NCBI Taxonomy" id="2233542"/>
    <lineage>
        <taxon>Bacteria</taxon>
        <taxon>Bacillati</taxon>
        <taxon>Bacillota</taxon>
        <taxon>Bacilli</taxon>
        <taxon>Bacillales</taxon>
        <taxon>Caryophanaceae</taxon>
        <taxon>Planococcus</taxon>
    </lineage>
</organism>
<dbReference type="PANTHER" id="PTHR33745:SF8">
    <property type="entry name" value="BLUE-LIGHT PHOTORECEPTOR"/>
    <property type="match status" value="1"/>
</dbReference>
<dbReference type="Gene3D" id="3.30.750.24">
    <property type="entry name" value="STAS domain"/>
    <property type="match status" value="1"/>
</dbReference>
<feature type="domain" description="STAS" evidence="1">
    <location>
        <begin position="158"/>
        <end position="269"/>
    </location>
</feature>
<dbReference type="PANTHER" id="PTHR33745">
    <property type="entry name" value="RSBT ANTAGONIST PROTEIN RSBS-RELATED"/>
    <property type="match status" value="1"/>
</dbReference>
<evidence type="ECO:0000259" key="1">
    <source>
        <dbReference type="PROSITE" id="PS50801"/>
    </source>
</evidence>
<proteinExistence type="predicted"/>
<dbReference type="InterPro" id="IPR002645">
    <property type="entry name" value="STAS_dom"/>
</dbReference>
<evidence type="ECO:0000313" key="2">
    <source>
        <dbReference type="EMBL" id="RAZ77784.1"/>
    </source>
</evidence>
<dbReference type="SUPFAM" id="SSF52091">
    <property type="entry name" value="SpoIIaa-like"/>
    <property type="match status" value="1"/>
</dbReference>
<sequence>MDNILNKVAKFIKEENNALTENLLGQATEELQLNLSNDQLARHHELIGLLLDKVALGLLSTRQETLDMEMDYDIDHFFYYDGTLLKNTVEIISTFRLSLLQELQDRGVLENSSAAEISRLYHHVIYIFDDALRKTTTNFNLENQKILDANEQEIMELAAPIVPIKSGVGVMPLIGEFTDSRATYLSTEVIPKVVELDIEELVIDFSGIHHFDTNVAQQIFQIRDILQLLGIKPVLTGIRPVIAHTAVSLGINLNDMQTYGTVKEFLELTKQ</sequence>
<name>A0A365KX99_9BACL</name>
<evidence type="ECO:0000313" key="3">
    <source>
        <dbReference type="Proteomes" id="UP000251002"/>
    </source>
</evidence>
<dbReference type="Proteomes" id="UP000251002">
    <property type="component" value="Unassembled WGS sequence"/>
</dbReference>
<comment type="caution">
    <text evidence="2">The sequence shown here is derived from an EMBL/GenBank/DDBJ whole genome shotgun (WGS) entry which is preliminary data.</text>
</comment>
<reference evidence="2 3" key="1">
    <citation type="submission" date="2018-06" db="EMBL/GenBank/DDBJ databases">
        <title>The draft genome sequences of strains SCU63 and S1.</title>
        <authorList>
            <person name="Gan L."/>
        </authorList>
    </citation>
    <scope>NUCLEOTIDE SEQUENCE [LARGE SCALE GENOMIC DNA]</scope>
    <source>
        <strain evidence="2 3">SCU63</strain>
    </source>
</reference>
<accession>A0A365KX99</accession>
<dbReference type="PROSITE" id="PS50801">
    <property type="entry name" value="STAS"/>
    <property type="match status" value="1"/>
</dbReference>
<dbReference type="InterPro" id="IPR036513">
    <property type="entry name" value="STAS_dom_sf"/>
</dbReference>
<dbReference type="CDD" id="cd07041">
    <property type="entry name" value="STAS_RsbR_RsbS_like"/>
    <property type="match status" value="1"/>
</dbReference>
<dbReference type="AlphaFoldDB" id="A0A365KX99"/>
<dbReference type="InterPro" id="IPR051932">
    <property type="entry name" value="Bact_StressResp_Reg"/>
</dbReference>
<dbReference type="RefSeq" id="WP_112223511.1">
    <property type="nucleotide sequence ID" value="NZ_CP047673.1"/>
</dbReference>